<evidence type="ECO:0000313" key="5">
    <source>
        <dbReference type="Proteomes" id="UP001274896"/>
    </source>
</evidence>
<dbReference type="SMART" id="SM00005">
    <property type="entry name" value="DEATH"/>
    <property type="match status" value="1"/>
</dbReference>
<dbReference type="PROSITE" id="PS50209">
    <property type="entry name" value="CARD"/>
    <property type="match status" value="1"/>
</dbReference>
<dbReference type="InterPro" id="IPR011029">
    <property type="entry name" value="DEATH-like_dom_sf"/>
</dbReference>
<dbReference type="SUPFAM" id="SSF47986">
    <property type="entry name" value="DEATH domain"/>
    <property type="match status" value="2"/>
</dbReference>
<dbReference type="GO" id="GO:0007165">
    <property type="term" value="P:signal transduction"/>
    <property type="evidence" value="ECO:0007669"/>
    <property type="project" value="InterPro"/>
</dbReference>
<feature type="domain" description="Death" evidence="2">
    <location>
        <begin position="127"/>
        <end position="197"/>
    </location>
</feature>
<accession>A0AAE0QN41</accession>
<dbReference type="InterPro" id="IPR001315">
    <property type="entry name" value="CARD"/>
</dbReference>
<name>A0AAE0QN41_9TELE</name>
<dbReference type="GO" id="GO:0042981">
    <property type="term" value="P:regulation of apoptotic process"/>
    <property type="evidence" value="ECO:0007669"/>
    <property type="project" value="InterPro"/>
</dbReference>
<dbReference type="InterPro" id="IPR037939">
    <property type="entry name" value="CRADD"/>
</dbReference>
<comment type="caution">
    <text evidence="4">The sequence shown here is derived from an EMBL/GenBank/DDBJ whole genome shotgun (WGS) entry which is preliminary data.</text>
</comment>
<dbReference type="PANTHER" id="PTHR15034">
    <property type="entry name" value="DEATH DOMAIN-CONTAINING PROTEIN CRADD"/>
    <property type="match status" value="1"/>
</dbReference>
<dbReference type="SMART" id="SM00114">
    <property type="entry name" value="CARD"/>
    <property type="match status" value="1"/>
</dbReference>
<feature type="domain" description="CARD" evidence="3">
    <location>
        <begin position="1"/>
        <end position="78"/>
    </location>
</feature>
<dbReference type="PROSITE" id="PS50017">
    <property type="entry name" value="DEATH_DOMAIN"/>
    <property type="match status" value="1"/>
</dbReference>
<protein>
    <recommendedName>
        <fullName evidence="6">Death domain-containing protein CRADD</fullName>
    </recommendedName>
</protein>
<evidence type="ECO:0008006" key="6">
    <source>
        <dbReference type="Google" id="ProtNLM"/>
    </source>
</evidence>
<dbReference type="EMBL" id="JAUCMX010000013">
    <property type="protein sequence ID" value="KAK3526238.1"/>
    <property type="molecule type" value="Genomic_DNA"/>
</dbReference>
<sequence>MERKHRNLLRAQRLHLCDQLVVDDTIVQYLYQEDILTDSQVEEILSQKSNKNKTLRLLSILPDRGPNAFNVFVQSLEDGFPWIKEELLCLTEDNNDDDDDDGGRGTEQSEITAQQAVPKHILQMVPSDQQLNRLAAQLGSEWEMVVLDLGLSSVEISHCHADHPNNSHCQVLAALVMWKQTRGRRATVQRLLQSLQNSEIHLSSINQVFAKGY</sequence>
<gene>
    <name evidence="4" type="ORF">QTP70_020388</name>
</gene>
<dbReference type="GO" id="GO:0002020">
    <property type="term" value="F:protease binding"/>
    <property type="evidence" value="ECO:0007669"/>
    <property type="project" value="InterPro"/>
</dbReference>
<dbReference type="PANTHER" id="PTHR15034:SF5">
    <property type="entry name" value="DEATH DOMAIN-CONTAINING PROTEIN CRADD"/>
    <property type="match status" value="1"/>
</dbReference>
<keyword evidence="5" id="KW-1185">Reference proteome</keyword>
<dbReference type="Gene3D" id="1.10.533.10">
    <property type="entry name" value="Death Domain, Fas"/>
    <property type="match status" value="2"/>
</dbReference>
<organism evidence="4 5">
    <name type="scientific">Hemibagrus guttatus</name>
    <dbReference type="NCBI Taxonomy" id="175788"/>
    <lineage>
        <taxon>Eukaryota</taxon>
        <taxon>Metazoa</taxon>
        <taxon>Chordata</taxon>
        <taxon>Craniata</taxon>
        <taxon>Vertebrata</taxon>
        <taxon>Euteleostomi</taxon>
        <taxon>Actinopterygii</taxon>
        <taxon>Neopterygii</taxon>
        <taxon>Teleostei</taxon>
        <taxon>Ostariophysi</taxon>
        <taxon>Siluriformes</taxon>
        <taxon>Bagridae</taxon>
        <taxon>Hemibagrus</taxon>
    </lineage>
</organism>
<dbReference type="GO" id="GO:0070513">
    <property type="term" value="F:death domain binding"/>
    <property type="evidence" value="ECO:0007669"/>
    <property type="project" value="InterPro"/>
</dbReference>
<reference evidence="4" key="1">
    <citation type="submission" date="2023-06" db="EMBL/GenBank/DDBJ databases">
        <title>Male Hemibagrus guttatus genome.</title>
        <authorList>
            <person name="Bian C."/>
        </authorList>
    </citation>
    <scope>NUCLEOTIDE SEQUENCE</scope>
    <source>
        <strain evidence="4">Male_cb2023</strain>
        <tissue evidence="4">Muscle</tissue>
    </source>
</reference>
<dbReference type="Proteomes" id="UP001274896">
    <property type="component" value="Unassembled WGS sequence"/>
</dbReference>
<evidence type="ECO:0000259" key="3">
    <source>
        <dbReference type="PROSITE" id="PS50209"/>
    </source>
</evidence>
<feature type="region of interest" description="Disordered" evidence="1">
    <location>
        <begin position="93"/>
        <end position="112"/>
    </location>
</feature>
<evidence type="ECO:0000256" key="1">
    <source>
        <dbReference type="SAM" id="MobiDB-lite"/>
    </source>
</evidence>
<dbReference type="InterPro" id="IPR000488">
    <property type="entry name" value="Death_dom"/>
</dbReference>
<dbReference type="Pfam" id="PF00531">
    <property type="entry name" value="Death"/>
    <property type="match status" value="1"/>
</dbReference>
<evidence type="ECO:0000259" key="2">
    <source>
        <dbReference type="PROSITE" id="PS50017"/>
    </source>
</evidence>
<dbReference type="Pfam" id="PF00619">
    <property type="entry name" value="CARD"/>
    <property type="match status" value="1"/>
</dbReference>
<evidence type="ECO:0000313" key="4">
    <source>
        <dbReference type="EMBL" id="KAK3526238.1"/>
    </source>
</evidence>
<proteinExistence type="predicted"/>
<dbReference type="AlphaFoldDB" id="A0AAE0QN41"/>